<sequence length="103" mass="11309">MEFFSTITVPFFFIFYFFKGNVHPSTHKALHLKGGSSNKKSSFMQYRMLAPVLQSVLCQPSIPPISVKSSLQSTCVSQPTTPIVPDEAMPTSHATTCLPKGSI</sequence>
<name>A0A8T2JKZ1_9PIPI</name>
<proteinExistence type="predicted"/>
<dbReference type="EMBL" id="JAACNH010000004">
    <property type="protein sequence ID" value="KAG8444193.1"/>
    <property type="molecule type" value="Genomic_DNA"/>
</dbReference>
<keyword evidence="2" id="KW-1185">Reference proteome</keyword>
<gene>
    <name evidence="1" type="ORF">GDO86_009396</name>
</gene>
<evidence type="ECO:0000313" key="2">
    <source>
        <dbReference type="Proteomes" id="UP000812440"/>
    </source>
</evidence>
<dbReference type="Proteomes" id="UP000812440">
    <property type="component" value="Chromosome 5"/>
</dbReference>
<comment type="caution">
    <text evidence="1">The sequence shown here is derived from an EMBL/GenBank/DDBJ whole genome shotgun (WGS) entry which is preliminary data.</text>
</comment>
<reference evidence="1" key="1">
    <citation type="thesis" date="2020" institute="ProQuest LLC" country="789 East Eisenhower Parkway, Ann Arbor, MI, USA">
        <title>Comparative Genomics and Chromosome Evolution.</title>
        <authorList>
            <person name="Mudd A.B."/>
        </authorList>
    </citation>
    <scope>NUCLEOTIDE SEQUENCE</scope>
    <source>
        <strain evidence="1">Female2</strain>
        <tissue evidence="1">Blood</tissue>
    </source>
</reference>
<dbReference type="AlphaFoldDB" id="A0A8T2JKZ1"/>
<evidence type="ECO:0000313" key="1">
    <source>
        <dbReference type="EMBL" id="KAG8444193.1"/>
    </source>
</evidence>
<protein>
    <submittedName>
        <fullName evidence="1">Uncharacterized protein</fullName>
    </submittedName>
</protein>
<accession>A0A8T2JKZ1</accession>
<organism evidence="1 2">
    <name type="scientific">Hymenochirus boettgeri</name>
    <name type="common">Congo dwarf clawed frog</name>
    <dbReference type="NCBI Taxonomy" id="247094"/>
    <lineage>
        <taxon>Eukaryota</taxon>
        <taxon>Metazoa</taxon>
        <taxon>Chordata</taxon>
        <taxon>Craniata</taxon>
        <taxon>Vertebrata</taxon>
        <taxon>Euteleostomi</taxon>
        <taxon>Amphibia</taxon>
        <taxon>Batrachia</taxon>
        <taxon>Anura</taxon>
        <taxon>Pipoidea</taxon>
        <taxon>Pipidae</taxon>
        <taxon>Pipinae</taxon>
        <taxon>Hymenochirus</taxon>
    </lineage>
</organism>